<dbReference type="Gene3D" id="2.60.120.200">
    <property type="match status" value="1"/>
</dbReference>
<dbReference type="GO" id="GO:0004674">
    <property type="term" value="F:protein serine/threonine kinase activity"/>
    <property type="evidence" value="ECO:0007669"/>
    <property type="project" value="UniProtKB-KW"/>
</dbReference>
<dbReference type="STRING" id="56857.A0A200PR66"/>
<feature type="region of interest" description="Disordered" evidence="18">
    <location>
        <begin position="1"/>
        <end position="23"/>
    </location>
</feature>
<feature type="binding site" evidence="17">
    <location>
        <position position="436"/>
    </location>
    <ligand>
        <name>ATP</name>
        <dbReference type="ChEBI" id="CHEBI:30616"/>
    </ligand>
</feature>
<keyword evidence="16" id="KW-0325">Glycoprotein</keyword>
<dbReference type="InterPro" id="IPR019825">
    <property type="entry name" value="Lectin_legB_Mn/Ca_BS"/>
</dbReference>
<dbReference type="SUPFAM" id="SSF49899">
    <property type="entry name" value="Concanavalin A-like lectins/glucanases"/>
    <property type="match status" value="1"/>
</dbReference>
<keyword evidence="10" id="KW-0430">Lectin</keyword>
<comment type="subcellular location">
    <subcellularLocation>
        <location evidence="1">Cell membrane</location>
        <topology evidence="1">Single-pass type I membrane protein</topology>
    </subcellularLocation>
</comment>
<dbReference type="InterPro" id="IPR000719">
    <property type="entry name" value="Prot_kinase_dom"/>
</dbReference>
<feature type="region of interest" description="Disordered" evidence="18">
    <location>
        <begin position="102"/>
        <end position="131"/>
    </location>
</feature>
<dbReference type="PROSITE" id="PS00307">
    <property type="entry name" value="LECTIN_LEGUME_BETA"/>
    <property type="match status" value="1"/>
</dbReference>
<dbReference type="GO" id="GO:0005524">
    <property type="term" value="F:ATP binding"/>
    <property type="evidence" value="ECO:0007669"/>
    <property type="project" value="UniProtKB-UniRule"/>
</dbReference>
<evidence type="ECO:0000256" key="9">
    <source>
        <dbReference type="ARBA" id="ARBA00022729"/>
    </source>
</evidence>
<keyword evidence="9" id="KW-0732">Signal</keyword>
<dbReference type="PROSITE" id="PS00107">
    <property type="entry name" value="PROTEIN_KINASE_ATP"/>
    <property type="match status" value="1"/>
</dbReference>
<keyword evidence="6" id="KW-0723">Serine/threonine-protein kinase</keyword>
<dbReference type="EMBL" id="MVGT01004289">
    <property type="protein sequence ID" value="OVA00714.1"/>
    <property type="molecule type" value="Genomic_DNA"/>
</dbReference>
<keyword evidence="11 17" id="KW-0547">Nucleotide-binding</keyword>
<dbReference type="CDD" id="cd06899">
    <property type="entry name" value="lectin_legume_LecRK_Arcelin_ConA"/>
    <property type="match status" value="1"/>
</dbReference>
<evidence type="ECO:0000256" key="8">
    <source>
        <dbReference type="ARBA" id="ARBA00022692"/>
    </source>
</evidence>
<dbReference type="GO" id="GO:0051707">
    <property type="term" value="P:response to other organism"/>
    <property type="evidence" value="ECO:0007669"/>
    <property type="project" value="UniProtKB-ARBA"/>
</dbReference>
<dbReference type="EC" id="2.7.11.1" evidence="4"/>
<keyword evidence="8 19" id="KW-0812">Transmembrane</keyword>
<feature type="compositionally biased region" description="Polar residues" evidence="18">
    <location>
        <begin position="756"/>
        <end position="778"/>
    </location>
</feature>
<evidence type="ECO:0000259" key="20">
    <source>
        <dbReference type="PROSITE" id="PS50011"/>
    </source>
</evidence>
<name>A0A200PR66_MACCD</name>
<protein>
    <recommendedName>
        <fullName evidence="4">non-specific serine/threonine protein kinase</fullName>
        <ecNumber evidence="4">2.7.11.1</ecNumber>
    </recommendedName>
</protein>
<dbReference type="SUPFAM" id="SSF56112">
    <property type="entry name" value="Protein kinase-like (PK-like)"/>
    <property type="match status" value="1"/>
</dbReference>
<feature type="domain" description="Protein kinase" evidence="20">
    <location>
        <begin position="406"/>
        <end position="721"/>
    </location>
</feature>
<reference evidence="21 22" key="1">
    <citation type="journal article" date="2017" name="Mol. Plant">
        <title>The Genome of Medicinal Plant Macleaya cordata Provides New Insights into Benzylisoquinoline Alkaloids Metabolism.</title>
        <authorList>
            <person name="Liu X."/>
            <person name="Liu Y."/>
            <person name="Huang P."/>
            <person name="Ma Y."/>
            <person name="Qing Z."/>
            <person name="Tang Q."/>
            <person name="Cao H."/>
            <person name="Cheng P."/>
            <person name="Zheng Y."/>
            <person name="Yuan Z."/>
            <person name="Zhou Y."/>
            <person name="Liu J."/>
            <person name="Tang Z."/>
            <person name="Zhuo Y."/>
            <person name="Zhang Y."/>
            <person name="Yu L."/>
            <person name="Huang J."/>
            <person name="Yang P."/>
            <person name="Peng Q."/>
            <person name="Zhang J."/>
            <person name="Jiang W."/>
            <person name="Zhang Z."/>
            <person name="Lin K."/>
            <person name="Ro D.K."/>
            <person name="Chen X."/>
            <person name="Xiong X."/>
            <person name="Shang Y."/>
            <person name="Huang S."/>
            <person name="Zeng J."/>
        </authorList>
    </citation>
    <scope>NUCLEOTIDE SEQUENCE [LARGE SCALE GENOMIC DNA]</scope>
    <source>
        <strain evidence="22">cv. BLH2017</strain>
        <tissue evidence="21">Root</tissue>
    </source>
</reference>
<dbReference type="InterPro" id="IPR011009">
    <property type="entry name" value="Kinase-like_dom_sf"/>
</dbReference>
<dbReference type="PROSITE" id="PS50011">
    <property type="entry name" value="PROTEIN_KINASE_DOM"/>
    <property type="match status" value="1"/>
</dbReference>
<dbReference type="GO" id="GO:0030246">
    <property type="term" value="F:carbohydrate binding"/>
    <property type="evidence" value="ECO:0007669"/>
    <property type="project" value="UniProtKB-KW"/>
</dbReference>
<dbReference type="InterPro" id="IPR013320">
    <property type="entry name" value="ConA-like_dom_sf"/>
</dbReference>
<feature type="compositionally biased region" description="Basic and acidic residues" evidence="18">
    <location>
        <begin position="109"/>
        <end position="119"/>
    </location>
</feature>
<evidence type="ECO:0000256" key="5">
    <source>
        <dbReference type="ARBA" id="ARBA00022475"/>
    </source>
</evidence>
<dbReference type="InterPro" id="IPR050528">
    <property type="entry name" value="L-type_Lectin-RKs"/>
</dbReference>
<feature type="transmembrane region" description="Helical" evidence="19">
    <location>
        <begin position="333"/>
        <end position="362"/>
    </location>
</feature>
<evidence type="ECO:0000256" key="4">
    <source>
        <dbReference type="ARBA" id="ARBA00012513"/>
    </source>
</evidence>
<gene>
    <name evidence="21" type="ORF">BVC80_9085g137</name>
</gene>
<dbReference type="InterPro" id="IPR001220">
    <property type="entry name" value="Legume_lectin_dom"/>
</dbReference>
<dbReference type="FunFam" id="3.30.200.20:FF:000320">
    <property type="entry name" value="probable L-type lectin-domain containing receptor kinase S.5"/>
    <property type="match status" value="1"/>
</dbReference>
<comment type="similarity">
    <text evidence="2">In the N-terminal section; belongs to the leguminous lectin family.</text>
</comment>
<dbReference type="InterPro" id="IPR017441">
    <property type="entry name" value="Protein_kinase_ATP_BS"/>
</dbReference>
<keyword evidence="12 21" id="KW-0418">Kinase</keyword>
<evidence type="ECO:0000256" key="12">
    <source>
        <dbReference type="ARBA" id="ARBA00022777"/>
    </source>
</evidence>
<evidence type="ECO:0000256" key="19">
    <source>
        <dbReference type="SAM" id="Phobius"/>
    </source>
</evidence>
<dbReference type="Gene3D" id="1.10.510.10">
    <property type="entry name" value="Transferase(Phosphotransferase) domain 1"/>
    <property type="match status" value="1"/>
</dbReference>
<dbReference type="InParanoid" id="A0A200PR66"/>
<comment type="caution">
    <text evidence="21">The sequence shown here is derived from an EMBL/GenBank/DDBJ whole genome shotgun (WGS) entry which is preliminary data.</text>
</comment>
<evidence type="ECO:0000256" key="3">
    <source>
        <dbReference type="ARBA" id="ARBA00010217"/>
    </source>
</evidence>
<dbReference type="FunFam" id="1.10.510.10:FF:000444">
    <property type="entry name" value="probable L-type lectin-domain containing receptor kinase S.5"/>
    <property type="match status" value="1"/>
</dbReference>
<evidence type="ECO:0000256" key="11">
    <source>
        <dbReference type="ARBA" id="ARBA00022741"/>
    </source>
</evidence>
<dbReference type="SMART" id="SM00220">
    <property type="entry name" value="S_TKc"/>
    <property type="match status" value="1"/>
</dbReference>
<evidence type="ECO:0000256" key="16">
    <source>
        <dbReference type="ARBA" id="ARBA00023180"/>
    </source>
</evidence>
<dbReference type="InterPro" id="IPR008271">
    <property type="entry name" value="Ser/Thr_kinase_AS"/>
</dbReference>
<dbReference type="PANTHER" id="PTHR27007">
    <property type="match status" value="1"/>
</dbReference>
<keyword evidence="7" id="KW-0808">Transferase</keyword>
<accession>A0A200PR66</accession>
<dbReference type="GO" id="GO:0005886">
    <property type="term" value="C:plasma membrane"/>
    <property type="evidence" value="ECO:0007669"/>
    <property type="project" value="UniProtKB-SubCell"/>
</dbReference>
<evidence type="ECO:0000313" key="21">
    <source>
        <dbReference type="EMBL" id="OVA00714.1"/>
    </source>
</evidence>
<evidence type="ECO:0000313" key="22">
    <source>
        <dbReference type="Proteomes" id="UP000195402"/>
    </source>
</evidence>
<dbReference type="Pfam" id="PF00139">
    <property type="entry name" value="Lectin_legB"/>
    <property type="match status" value="1"/>
</dbReference>
<evidence type="ECO:0000256" key="14">
    <source>
        <dbReference type="ARBA" id="ARBA00022989"/>
    </source>
</evidence>
<dbReference type="OMA" id="EGNHINT"/>
<evidence type="ECO:0000256" key="6">
    <source>
        <dbReference type="ARBA" id="ARBA00022527"/>
    </source>
</evidence>
<evidence type="ECO:0000256" key="13">
    <source>
        <dbReference type="ARBA" id="ARBA00022840"/>
    </source>
</evidence>
<feature type="compositionally biased region" description="Low complexity" evidence="18">
    <location>
        <begin position="122"/>
        <end position="131"/>
    </location>
</feature>
<evidence type="ECO:0000256" key="17">
    <source>
        <dbReference type="PROSITE-ProRule" id="PRU10141"/>
    </source>
</evidence>
<evidence type="ECO:0000256" key="1">
    <source>
        <dbReference type="ARBA" id="ARBA00004251"/>
    </source>
</evidence>
<proteinExistence type="inferred from homology"/>
<dbReference type="CDD" id="cd14066">
    <property type="entry name" value="STKc_IRAK"/>
    <property type="match status" value="1"/>
</dbReference>
<dbReference type="PROSITE" id="PS00108">
    <property type="entry name" value="PROTEIN_KINASE_ST"/>
    <property type="match status" value="1"/>
</dbReference>
<dbReference type="InterPro" id="IPR001245">
    <property type="entry name" value="Ser-Thr/Tyr_kinase_cat_dom"/>
</dbReference>
<dbReference type="GO" id="GO:0006952">
    <property type="term" value="P:defense response"/>
    <property type="evidence" value="ECO:0007669"/>
    <property type="project" value="UniProtKB-ARBA"/>
</dbReference>
<keyword evidence="15 19" id="KW-0472">Membrane</keyword>
<evidence type="ECO:0000256" key="7">
    <source>
        <dbReference type="ARBA" id="ARBA00022679"/>
    </source>
</evidence>
<dbReference type="OrthoDB" id="1913956at2759"/>
<sequence>MRSISSSTNSTISSSSSSLSSPVPVPVPVRVLPLKNNLEVIERRFGAPFNSSYYNIFSVEPPATISNGALQITPDSANNDFSLQHKSGRILFSQYPFHLWKEEEEEEEDHHQQGSDEGNHINTNSSTSQSSSKRSIRIVSFNVSFLINIFRFPNSTAPGEGFAFIIAPDLNTPSSSDGQYLGLTNATTDGNPDNHLIAVELDTVKQSFDPDDNHLGLDINSIRSTKTVSLSNYGIQIAPLVAKNYSIWIQYDGRKRVLRVYMAQQGEPFPAGKPLLRENLNIRDYVQQKSYFGFAGSTGNWTQLNCVLAWNLTVEKLDEDLVKKKKKKKKMGILYYCAIGGVATLLLVLGVVVVGLLCYYLWYKKKIRMRNGYYDDDPRILGALKSLPGTPREFRFKDLKKATNNFDEKLKLGQGGFGVVYKGVLPNENTQVAVKKFSRDNLKEGKDDFLAELTIINRLRHKHLVRLVGWCHKKGMLLLVYDYMPNGSLDKHLFFPRGGGGGGGGGGGDHPVAADHEEDKEKNNMKILRWDHRYKILSGVASALHYLHDEYDQKVIHRDLKASNVLLDSDYNARLGDFGLARALDNEKTSYAELEGIPGTLGYIAPECFHTGKATPESDVYSFGAIVLEVICGQRPWINCSNSTSSGAAGFQFLVDWVWTLHREGQILEAVDDNLGDDYAVEEAERLLLLGLACSHPIARERPKTQEIVQIMSGSIQTPYVPHFKPAFMWPSSSMMMTTMDEDSTTIMTDHDDDSNNMTADTTPMTSSYNGGDSAGWTTRSVAREGYTDSSAV</sequence>
<evidence type="ECO:0000256" key="2">
    <source>
        <dbReference type="ARBA" id="ARBA00008536"/>
    </source>
</evidence>
<dbReference type="AlphaFoldDB" id="A0A200PR66"/>
<evidence type="ECO:0000256" key="15">
    <source>
        <dbReference type="ARBA" id="ARBA00023136"/>
    </source>
</evidence>
<dbReference type="Pfam" id="PF07714">
    <property type="entry name" value="PK_Tyr_Ser-Thr"/>
    <property type="match status" value="1"/>
</dbReference>
<keyword evidence="13 17" id="KW-0067">ATP-binding</keyword>
<keyword evidence="22" id="KW-1185">Reference proteome</keyword>
<dbReference type="Proteomes" id="UP000195402">
    <property type="component" value="Unassembled WGS sequence"/>
</dbReference>
<dbReference type="Gene3D" id="3.30.200.20">
    <property type="entry name" value="Phosphorylase Kinase, domain 1"/>
    <property type="match status" value="1"/>
</dbReference>
<organism evidence="21 22">
    <name type="scientific">Macleaya cordata</name>
    <name type="common">Five-seeded plume-poppy</name>
    <name type="synonym">Bocconia cordata</name>
    <dbReference type="NCBI Taxonomy" id="56857"/>
    <lineage>
        <taxon>Eukaryota</taxon>
        <taxon>Viridiplantae</taxon>
        <taxon>Streptophyta</taxon>
        <taxon>Embryophyta</taxon>
        <taxon>Tracheophyta</taxon>
        <taxon>Spermatophyta</taxon>
        <taxon>Magnoliopsida</taxon>
        <taxon>Ranunculales</taxon>
        <taxon>Papaveraceae</taxon>
        <taxon>Papaveroideae</taxon>
        <taxon>Macleaya</taxon>
    </lineage>
</organism>
<evidence type="ECO:0000256" key="10">
    <source>
        <dbReference type="ARBA" id="ARBA00022734"/>
    </source>
</evidence>
<comment type="similarity">
    <text evidence="3">In the C-terminal section; belongs to the protein kinase superfamily. Ser/Thr protein kinase family.</text>
</comment>
<evidence type="ECO:0000256" key="18">
    <source>
        <dbReference type="SAM" id="MobiDB-lite"/>
    </source>
</evidence>
<keyword evidence="5" id="KW-1003">Cell membrane</keyword>
<feature type="region of interest" description="Disordered" evidence="18">
    <location>
        <begin position="751"/>
        <end position="778"/>
    </location>
</feature>
<keyword evidence="14 19" id="KW-1133">Transmembrane helix</keyword>